<feature type="region of interest" description="Disordered" evidence="1">
    <location>
        <begin position="332"/>
        <end position="374"/>
    </location>
</feature>
<feature type="region of interest" description="Disordered" evidence="1">
    <location>
        <begin position="230"/>
        <end position="274"/>
    </location>
</feature>
<evidence type="ECO:0000256" key="1">
    <source>
        <dbReference type="SAM" id="MobiDB-lite"/>
    </source>
</evidence>
<keyword evidence="3" id="KW-1185">Reference proteome</keyword>
<dbReference type="Proteomes" id="UP000521943">
    <property type="component" value="Unassembled WGS sequence"/>
</dbReference>
<sequence>MRSGMKATTAQIPPPARMLTFPTSRLSDLHIHYRTQDVLDSLEDEDARNNDEITEAATTCTLARFAQPSGFASHNIRRRARTVMMGSLKTKAAAKHTGHRAAPSRTRSDGTAVFFLPFSNDIVQQHGAKKVKCANCPATFDRGSQLTRHSASCRPAKPASPRATAAAQIAPRINPSYLKTVPPYPEHVKRHQCPKNVHYCSPAPLLYNAQKPNSSTAMLHNQARDKLEVPQSQDGGMNITSSRTHPPHPKALGIEPPGPAKAQPSRVEREKAKSPQYGTSHIAGAFEPQPPAQVRETTSPDLVVDLMLQKAPRSRRSHVASAFETHPPAQVREPALSTSPFDLTPHKAQPVKRKRTISTGSTALPFDPNGGSTKQRLFPLPALVQKKARTDSSAKAPIPPPPAPLHSSRPGPCTLNVTDRAGGRSASSIPIHVIWRRYSLAYNTQHNLFICTSCQSALTSSNLLVHLKDTEKFTISREAGDKLQVQPKPRAVRYPSQDAILKEFTDFAPQAPPTVEIPADKRLINPWILQTGFHLYVQGHNVAELRAAAKLPTTEETHLKDLSKRVVELIMDSNSLIDGTSHPLRRRIYTVDPAQLERTPLKSHQEQSTNSNYGNLIAHLVAAIVRGGTSTLRFPTTPRYSALYPS</sequence>
<gene>
    <name evidence="2" type="ORF">DFP72DRAFT_863319</name>
</gene>
<reference evidence="2 3" key="1">
    <citation type="submission" date="2020-07" db="EMBL/GenBank/DDBJ databases">
        <title>Comparative genomics of pyrophilous fungi reveals a link between fire events and developmental genes.</title>
        <authorList>
            <consortium name="DOE Joint Genome Institute"/>
            <person name="Steindorff A.S."/>
            <person name="Carver A."/>
            <person name="Calhoun S."/>
            <person name="Stillman K."/>
            <person name="Liu H."/>
            <person name="Lipzen A."/>
            <person name="Pangilinan J."/>
            <person name="Labutti K."/>
            <person name="Bruns T.D."/>
            <person name="Grigoriev I.V."/>
        </authorList>
    </citation>
    <scope>NUCLEOTIDE SEQUENCE [LARGE SCALE GENOMIC DNA]</scope>
    <source>
        <strain evidence="2 3">CBS 144469</strain>
    </source>
</reference>
<organism evidence="2 3">
    <name type="scientific">Ephemerocybe angulata</name>
    <dbReference type="NCBI Taxonomy" id="980116"/>
    <lineage>
        <taxon>Eukaryota</taxon>
        <taxon>Fungi</taxon>
        <taxon>Dikarya</taxon>
        <taxon>Basidiomycota</taxon>
        <taxon>Agaricomycotina</taxon>
        <taxon>Agaricomycetes</taxon>
        <taxon>Agaricomycetidae</taxon>
        <taxon>Agaricales</taxon>
        <taxon>Agaricineae</taxon>
        <taxon>Psathyrellaceae</taxon>
        <taxon>Ephemerocybe</taxon>
    </lineage>
</organism>
<evidence type="ECO:0000313" key="3">
    <source>
        <dbReference type="Proteomes" id="UP000521943"/>
    </source>
</evidence>
<protein>
    <submittedName>
        <fullName evidence="2">Uncharacterized protein</fullName>
    </submittedName>
</protein>
<proteinExistence type="predicted"/>
<accession>A0A8H6H7Z8</accession>
<name>A0A8H6H7Z8_9AGAR</name>
<dbReference type="EMBL" id="JACGCI010000302">
    <property type="protein sequence ID" value="KAF6741038.1"/>
    <property type="molecule type" value="Genomic_DNA"/>
</dbReference>
<feature type="region of interest" description="Disordered" evidence="1">
    <location>
        <begin position="386"/>
        <end position="424"/>
    </location>
</feature>
<feature type="compositionally biased region" description="Polar residues" evidence="1">
    <location>
        <begin position="230"/>
        <end position="244"/>
    </location>
</feature>
<dbReference type="AlphaFoldDB" id="A0A8H6H7Z8"/>
<comment type="caution">
    <text evidence="2">The sequence shown here is derived from an EMBL/GenBank/DDBJ whole genome shotgun (WGS) entry which is preliminary data.</text>
</comment>
<evidence type="ECO:0000313" key="2">
    <source>
        <dbReference type="EMBL" id="KAF6741038.1"/>
    </source>
</evidence>